<name>A0ABR0T216_9HYPO</name>
<keyword evidence="2" id="KW-1185">Reference proteome</keyword>
<gene>
    <name evidence="1" type="ORF">PT974_00850</name>
</gene>
<dbReference type="EMBL" id="JAVFKD010000001">
    <property type="protein sequence ID" value="KAK5998471.1"/>
    <property type="molecule type" value="Genomic_DNA"/>
</dbReference>
<reference evidence="1 2" key="1">
    <citation type="submission" date="2024-01" db="EMBL/GenBank/DDBJ databases">
        <title>Complete genome of Cladobotryum mycophilum ATHUM6906.</title>
        <authorList>
            <person name="Christinaki A.C."/>
            <person name="Myridakis A.I."/>
            <person name="Kouvelis V.N."/>
        </authorList>
    </citation>
    <scope>NUCLEOTIDE SEQUENCE [LARGE SCALE GENOMIC DNA]</scope>
    <source>
        <strain evidence="1 2">ATHUM6906</strain>
    </source>
</reference>
<evidence type="ECO:0000313" key="1">
    <source>
        <dbReference type="EMBL" id="KAK5998471.1"/>
    </source>
</evidence>
<protein>
    <submittedName>
        <fullName evidence="1">Uncharacterized protein</fullName>
    </submittedName>
</protein>
<accession>A0ABR0T216</accession>
<sequence>MAESGTSHTPSWILAFLQSLDRPLAKPGYTKFYTNGATGDVRTSYACTNTVYER</sequence>
<proteinExistence type="predicted"/>
<comment type="caution">
    <text evidence="1">The sequence shown here is derived from an EMBL/GenBank/DDBJ whole genome shotgun (WGS) entry which is preliminary data.</text>
</comment>
<dbReference type="Proteomes" id="UP001338125">
    <property type="component" value="Unassembled WGS sequence"/>
</dbReference>
<evidence type="ECO:0000313" key="2">
    <source>
        <dbReference type="Proteomes" id="UP001338125"/>
    </source>
</evidence>
<organism evidence="1 2">
    <name type="scientific">Cladobotryum mycophilum</name>
    <dbReference type="NCBI Taxonomy" id="491253"/>
    <lineage>
        <taxon>Eukaryota</taxon>
        <taxon>Fungi</taxon>
        <taxon>Dikarya</taxon>
        <taxon>Ascomycota</taxon>
        <taxon>Pezizomycotina</taxon>
        <taxon>Sordariomycetes</taxon>
        <taxon>Hypocreomycetidae</taxon>
        <taxon>Hypocreales</taxon>
        <taxon>Hypocreaceae</taxon>
        <taxon>Cladobotryum</taxon>
    </lineage>
</organism>